<dbReference type="RefSeq" id="WP_087107257.1">
    <property type="nucleotide sequence ID" value="NZ_CBCSCN010000001.1"/>
</dbReference>
<evidence type="ECO:0000313" key="2">
    <source>
        <dbReference type="Proteomes" id="UP000196573"/>
    </source>
</evidence>
<name>A0A1X7AGA7_9GAMM</name>
<dbReference type="OrthoDB" id="9803456at2"/>
<protein>
    <submittedName>
        <fullName evidence="1">Uncharacterized protein</fullName>
    </submittedName>
</protein>
<accession>A0A1X7AGA7</accession>
<reference evidence="1 2" key="1">
    <citation type="submission" date="2017-03" db="EMBL/GenBank/DDBJ databases">
        <authorList>
            <person name="Afonso C.L."/>
            <person name="Miller P.J."/>
            <person name="Scott M.A."/>
            <person name="Spackman E."/>
            <person name="Goraichik I."/>
            <person name="Dimitrov K.M."/>
            <person name="Suarez D.L."/>
            <person name="Swayne D.E."/>
        </authorList>
    </citation>
    <scope>NUCLEOTIDE SEQUENCE [LARGE SCALE GENOMIC DNA]</scope>
    <source>
        <strain evidence="1">SB41UT1</strain>
    </source>
</reference>
<organism evidence="1 2">
    <name type="scientific">Parendozoicomonas haliclonae</name>
    <dbReference type="NCBI Taxonomy" id="1960125"/>
    <lineage>
        <taxon>Bacteria</taxon>
        <taxon>Pseudomonadati</taxon>
        <taxon>Pseudomonadota</taxon>
        <taxon>Gammaproteobacteria</taxon>
        <taxon>Oceanospirillales</taxon>
        <taxon>Endozoicomonadaceae</taxon>
        <taxon>Parendozoicomonas</taxon>
    </lineage>
</organism>
<evidence type="ECO:0000313" key="1">
    <source>
        <dbReference type="EMBL" id="SMA38257.1"/>
    </source>
</evidence>
<keyword evidence="2" id="KW-1185">Reference proteome</keyword>
<gene>
    <name evidence="1" type="ORF">EHSB41UT_00860</name>
</gene>
<sequence>MIKRKHHIMASIIYLLWEKKIIPVMSRMFPAKNSDELKSSLKNSMASSIVDIQNMGETHPDDITLLGNPALLKNGAIIAGIHIGDDSKIQIKLNSLGITNMAIEGNGGFIYRSLEKKMTRKGLRFIRGDNNALHKASEALRNDAVIYISADIRTQQTTTAKLLNTEFYVSDFPFYLAELENKPLYLSYIINNDIHLEPIEALPTDDVSSLKKIQSLKAAYYKRASEVIAQYPEEWCWMLIGLNLIKPVQ</sequence>
<dbReference type="Proteomes" id="UP000196573">
    <property type="component" value="Unassembled WGS sequence"/>
</dbReference>
<proteinExistence type="predicted"/>
<dbReference type="AlphaFoldDB" id="A0A1X7AGA7"/>
<dbReference type="EMBL" id="FWPT01000002">
    <property type="protein sequence ID" value="SMA38257.1"/>
    <property type="molecule type" value="Genomic_DNA"/>
</dbReference>